<sequence length="349" mass="39083">MHGQLRRHKLLFLAAAEGRVGRRRRLEPNPSNRPPRESLLDPSFLDRADVEIILAAAACGGVVPATAVGAYSCLLARSPFFRHHISARPAGEKLRFELAELVPGGHRIGREALVSVLGSLYTARPPKVPPRECVDHKCTHQACRPAIDFVVEATYAASGFQIHELIRLFQRRLYEIVNIAFDEDILPIIIVAYECKLLDLLSHCIQNVAISNLDSTYLEKKLPDDIYRYIKEFCRQSSLLTESHTFFMDPDHESTKIHKALDSGNVDLVGMLLKQSTVTLDDAFAIHYAAAHCKPEVLKELLKLDSANVNMRNHGGYTPLHMACMRLEPDIIVSLLRKGASVPIQTRRT</sequence>
<evidence type="ECO:0000313" key="3">
    <source>
        <dbReference type="Proteomes" id="UP000823388"/>
    </source>
</evidence>
<accession>A0A8T0NCZ2</accession>
<name>A0A8T0NCZ2_PANVG</name>
<dbReference type="GO" id="GO:0050832">
    <property type="term" value="P:defense response to fungus"/>
    <property type="evidence" value="ECO:0007669"/>
    <property type="project" value="TreeGrafter"/>
</dbReference>
<keyword evidence="3" id="KW-1185">Reference proteome</keyword>
<dbReference type="InterPro" id="IPR002110">
    <property type="entry name" value="Ankyrin_rpt"/>
</dbReference>
<comment type="caution">
    <text evidence="2">The sequence shown here is derived from an EMBL/GenBank/DDBJ whole genome shotgun (WGS) entry which is preliminary data.</text>
</comment>
<dbReference type="PROSITE" id="PS50088">
    <property type="entry name" value="ANK_REPEAT"/>
    <property type="match status" value="1"/>
</dbReference>
<dbReference type="SMART" id="SM00248">
    <property type="entry name" value="ANK"/>
    <property type="match status" value="3"/>
</dbReference>
<evidence type="ECO:0000256" key="1">
    <source>
        <dbReference type="PROSITE-ProRule" id="PRU00023"/>
    </source>
</evidence>
<dbReference type="PANTHER" id="PTHR46475:SF4">
    <property type="entry name" value="BTB_POZ DOMAIN AND ANKYRIN REPEAT-CONTAINING PROTEIN NPR3"/>
    <property type="match status" value="1"/>
</dbReference>
<dbReference type="InterPro" id="IPR036770">
    <property type="entry name" value="Ankyrin_rpt-contain_sf"/>
</dbReference>
<dbReference type="GO" id="GO:2000031">
    <property type="term" value="P:regulation of salicylic acid mediated signaling pathway"/>
    <property type="evidence" value="ECO:0007669"/>
    <property type="project" value="InterPro"/>
</dbReference>
<organism evidence="2 3">
    <name type="scientific">Panicum virgatum</name>
    <name type="common">Blackwell switchgrass</name>
    <dbReference type="NCBI Taxonomy" id="38727"/>
    <lineage>
        <taxon>Eukaryota</taxon>
        <taxon>Viridiplantae</taxon>
        <taxon>Streptophyta</taxon>
        <taxon>Embryophyta</taxon>
        <taxon>Tracheophyta</taxon>
        <taxon>Spermatophyta</taxon>
        <taxon>Magnoliopsida</taxon>
        <taxon>Liliopsida</taxon>
        <taxon>Poales</taxon>
        <taxon>Poaceae</taxon>
        <taxon>PACMAD clade</taxon>
        <taxon>Panicoideae</taxon>
        <taxon>Panicodae</taxon>
        <taxon>Paniceae</taxon>
        <taxon>Panicinae</taxon>
        <taxon>Panicum</taxon>
        <taxon>Panicum sect. Hiantes</taxon>
    </lineage>
</organism>
<dbReference type="Gene3D" id="1.25.40.20">
    <property type="entry name" value="Ankyrin repeat-containing domain"/>
    <property type="match status" value="1"/>
</dbReference>
<dbReference type="SUPFAM" id="SSF48403">
    <property type="entry name" value="Ankyrin repeat"/>
    <property type="match status" value="1"/>
</dbReference>
<gene>
    <name evidence="2" type="ORF">PVAP13_9KG062457</name>
</gene>
<dbReference type="GO" id="GO:0042742">
    <property type="term" value="P:defense response to bacterium"/>
    <property type="evidence" value="ECO:0007669"/>
    <property type="project" value="TreeGrafter"/>
</dbReference>
<dbReference type="GO" id="GO:0009862">
    <property type="term" value="P:systemic acquired resistance, salicylic acid mediated signaling pathway"/>
    <property type="evidence" value="ECO:0007669"/>
    <property type="project" value="InterPro"/>
</dbReference>
<reference evidence="2" key="1">
    <citation type="submission" date="2020-05" db="EMBL/GenBank/DDBJ databases">
        <title>WGS assembly of Panicum virgatum.</title>
        <authorList>
            <person name="Lovell J.T."/>
            <person name="Jenkins J."/>
            <person name="Shu S."/>
            <person name="Juenger T.E."/>
            <person name="Schmutz J."/>
        </authorList>
    </citation>
    <scope>NUCLEOTIDE SEQUENCE</scope>
    <source>
        <strain evidence="2">AP13</strain>
    </source>
</reference>
<dbReference type="InterPro" id="IPR044292">
    <property type="entry name" value="NPR"/>
</dbReference>
<dbReference type="PANTHER" id="PTHR46475">
    <property type="entry name" value="REGULATORY PROTEIN NPR3"/>
    <property type="match status" value="1"/>
</dbReference>
<dbReference type="EMBL" id="CM029053">
    <property type="protein sequence ID" value="KAG2546963.1"/>
    <property type="molecule type" value="Genomic_DNA"/>
</dbReference>
<dbReference type="PROSITE" id="PS50297">
    <property type="entry name" value="ANK_REP_REGION"/>
    <property type="match status" value="1"/>
</dbReference>
<evidence type="ECO:0000313" key="2">
    <source>
        <dbReference type="EMBL" id="KAG2546963.1"/>
    </source>
</evidence>
<dbReference type="Proteomes" id="UP000823388">
    <property type="component" value="Chromosome 9K"/>
</dbReference>
<proteinExistence type="predicted"/>
<dbReference type="GO" id="GO:0005634">
    <property type="term" value="C:nucleus"/>
    <property type="evidence" value="ECO:0007669"/>
    <property type="project" value="TreeGrafter"/>
</dbReference>
<dbReference type="GO" id="GO:2000022">
    <property type="term" value="P:regulation of jasmonic acid mediated signaling pathway"/>
    <property type="evidence" value="ECO:0007669"/>
    <property type="project" value="InterPro"/>
</dbReference>
<dbReference type="AlphaFoldDB" id="A0A8T0NCZ2"/>
<feature type="repeat" description="ANK" evidence="1">
    <location>
        <begin position="315"/>
        <end position="347"/>
    </location>
</feature>
<keyword evidence="1" id="KW-0040">ANK repeat</keyword>
<protein>
    <submittedName>
        <fullName evidence="2">Uncharacterized protein</fullName>
    </submittedName>
</protein>
<dbReference type="Pfam" id="PF12796">
    <property type="entry name" value="Ank_2"/>
    <property type="match status" value="1"/>
</dbReference>